<organism evidence="1 2">
    <name type="scientific">Paractinoplanes atraurantiacus</name>
    <dbReference type="NCBI Taxonomy" id="1036182"/>
    <lineage>
        <taxon>Bacteria</taxon>
        <taxon>Bacillati</taxon>
        <taxon>Actinomycetota</taxon>
        <taxon>Actinomycetes</taxon>
        <taxon>Micromonosporales</taxon>
        <taxon>Micromonosporaceae</taxon>
        <taxon>Paractinoplanes</taxon>
    </lineage>
</organism>
<accession>A0A285JY85</accession>
<gene>
    <name evidence="1" type="ORF">SAMN05421748_12816</name>
</gene>
<reference evidence="2" key="1">
    <citation type="submission" date="2017-09" db="EMBL/GenBank/DDBJ databases">
        <authorList>
            <person name="Varghese N."/>
            <person name="Submissions S."/>
        </authorList>
    </citation>
    <scope>NUCLEOTIDE SEQUENCE [LARGE SCALE GENOMIC DNA]</scope>
    <source>
        <strain evidence="2">CGMCC 4.6857</strain>
    </source>
</reference>
<dbReference type="AlphaFoldDB" id="A0A285JY85"/>
<keyword evidence="2" id="KW-1185">Reference proteome</keyword>
<proteinExistence type="predicted"/>
<name>A0A285JY85_9ACTN</name>
<dbReference type="Proteomes" id="UP000219612">
    <property type="component" value="Unassembled WGS sequence"/>
</dbReference>
<protein>
    <submittedName>
        <fullName evidence="1">Uncharacterized protein</fullName>
    </submittedName>
</protein>
<dbReference type="EMBL" id="OBDY01000028">
    <property type="protein sequence ID" value="SNY65275.1"/>
    <property type="molecule type" value="Genomic_DNA"/>
</dbReference>
<dbReference type="RefSeq" id="WP_097327289.1">
    <property type="nucleotide sequence ID" value="NZ_OBDY01000028.1"/>
</dbReference>
<sequence>MPRFDEPTRALRRLLRADPELAGEPRRLGRGLLDLLPHDDRAVRLLALGAELGVPALVAQGRPADARRALIDRAGLHPEAAGWVVETWRAAGGEDPAGGFGPVRLAAWPDGTLLVVTREERGVFGATVGASGPSQWRLLAPSAGPGGLAVSMEGERVVVAWPQAGGVYACEAYRGDGAFGAAPPELVAEERPGLTPGAPFTFVAVDETLNQFVWPLNGGRMRRGTWRAWPSDEPDENLPSVGATVSTLDVGRPAPDVAVLVATTVDGRVLTAEWNLSSGHVAAWRETERPGAATAAGDTAWLATVAADMLTLSRPGAGAVWSLRAP</sequence>
<evidence type="ECO:0000313" key="2">
    <source>
        <dbReference type="Proteomes" id="UP000219612"/>
    </source>
</evidence>
<evidence type="ECO:0000313" key="1">
    <source>
        <dbReference type="EMBL" id="SNY65275.1"/>
    </source>
</evidence>